<keyword evidence="14" id="KW-1185">Reference proteome</keyword>
<dbReference type="NCBIfam" id="TIGR01494">
    <property type="entry name" value="ATPase_P-type"/>
    <property type="match status" value="2"/>
</dbReference>
<feature type="transmembrane region" description="Helical" evidence="10">
    <location>
        <begin position="136"/>
        <end position="155"/>
    </location>
</feature>
<evidence type="ECO:0000256" key="1">
    <source>
        <dbReference type="ARBA" id="ARBA00003417"/>
    </source>
</evidence>
<feature type="region of interest" description="Disordered" evidence="11">
    <location>
        <begin position="1"/>
        <end position="23"/>
    </location>
</feature>
<evidence type="ECO:0000313" key="14">
    <source>
        <dbReference type="Proteomes" id="UP000241818"/>
    </source>
</evidence>
<keyword evidence="5 10" id="KW-0547">Nucleotide-binding</keyword>
<dbReference type="Pfam" id="PF00690">
    <property type="entry name" value="Cation_ATPase_N"/>
    <property type="match status" value="1"/>
</dbReference>
<dbReference type="SFLD" id="SFLDF00027">
    <property type="entry name" value="p-type_atpase"/>
    <property type="match status" value="1"/>
</dbReference>
<dbReference type="InterPro" id="IPR004014">
    <property type="entry name" value="ATPase_P-typ_cation-transptr_N"/>
</dbReference>
<dbReference type="NCBIfam" id="TIGR01647">
    <property type="entry name" value="ATPase-IIIA_H"/>
    <property type="match status" value="1"/>
</dbReference>
<feature type="transmembrane region" description="Helical" evidence="10">
    <location>
        <begin position="854"/>
        <end position="874"/>
    </location>
</feature>
<dbReference type="PANTHER" id="PTHR42861">
    <property type="entry name" value="CALCIUM-TRANSPORTING ATPASE"/>
    <property type="match status" value="1"/>
</dbReference>
<evidence type="ECO:0000256" key="10">
    <source>
        <dbReference type="RuleBase" id="RU362083"/>
    </source>
</evidence>
<dbReference type="InterPro" id="IPR008250">
    <property type="entry name" value="ATPase_P-typ_transduc_dom_A_sf"/>
</dbReference>
<dbReference type="GeneID" id="36571074"/>
<feature type="transmembrane region" description="Helical" evidence="10">
    <location>
        <begin position="725"/>
        <end position="746"/>
    </location>
</feature>
<dbReference type="SFLD" id="SFLDG00002">
    <property type="entry name" value="C1.7:_P-type_atpase_like"/>
    <property type="match status" value="1"/>
</dbReference>
<feature type="region of interest" description="Disordered" evidence="11">
    <location>
        <begin position="959"/>
        <end position="980"/>
    </location>
</feature>
<dbReference type="Gene3D" id="1.20.1110.10">
    <property type="entry name" value="Calcium-transporting ATPase, transmembrane domain"/>
    <property type="match status" value="1"/>
</dbReference>
<feature type="domain" description="Cation-transporting P-type ATPase N-terminal" evidence="12">
    <location>
        <begin position="54"/>
        <end position="135"/>
    </location>
</feature>
<feature type="transmembrane region" description="Helical" evidence="10">
    <location>
        <begin position="898"/>
        <end position="922"/>
    </location>
</feature>
<dbReference type="SMART" id="SM00831">
    <property type="entry name" value="Cation_ATPase_N"/>
    <property type="match status" value="1"/>
</dbReference>
<feature type="transmembrane region" description="Helical" evidence="10">
    <location>
        <begin position="330"/>
        <end position="350"/>
    </location>
</feature>
<comment type="catalytic activity">
    <reaction evidence="10">
        <text>ATP + H2O + H(+)(in) = ADP + phosphate + 2 H(+)(out)</text>
        <dbReference type="Rhea" id="RHEA:20852"/>
        <dbReference type="ChEBI" id="CHEBI:15377"/>
        <dbReference type="ChEBI" id="CHEBI:15378"/>
        <dbReference type="ChEBI" id="CHEBI:30616"/>
        <dbReference type="ChEBI" id="CHEBI:43474"/>
        <dbReference type="ChEBI" id="CHEBI:456216"/>
        <dbReference type="EC" id="7.1.2.1"/>
    </reaction>
</comment>
<dbReference type="EMBL" id="KZ679016">
    <property type="protein sequence ID" value="PSS10872.1"/>
    <property type="molecule type" value="Genomic_DNA"/>
</dbReference>
<comment type="function">
    <text evidence="1">The plasma membrane ATPase of plants and fungi is a hydrogen ion pump. The proton gradient it generates drives the active transport of nutrients by H(+)-symport. The resulting external acidification and/or internal alkinization may mediate growth responses.</text>
</comment>
<keyword evidence="6 10" id="KW-0067">ATP-binding</keyword>
<evidence type="ECO:0000256" key="11">
    <source>
        <dbReference type="SAM" id="MobiDB-lite"/>
    </source>
</evidence>
<dbReference type="InterPro" id="IPR059000">
    <property type="entry name" value="ATPase_P-type_domA"/>
</dbReference>
<dbReference type="InParanoid" id="A0A2T3ATU5"/>
<comment type="similarity">
    <text evidence="3 10">Belongs to the cation transport ATPase (P-type) (TC 3.A.3) family. Type IIIA subfamily.</text>
</comment>
<evidence type="ECO:0000256" key="4">
    <source>
        <dbReference type="ARBA" id="ARBA00022692"/>
    </source>
</evidence>
<dbReference type="InterPro" id="IPR001757">
    <property type="entry name" value="P_typ_ATPase"/>
</dbReference>
<dbReference type="InterPro" id="IPR044492">
    <property type="entry name" value="P_typ_ATPase_HD_dom"/>
</dbReference>
<feature type="transmembrane region" description="Helical" evidence="10">
    <location>
        <begin position="783"/>
        <end position="804"/>
    </location>
</feature>
<sequence length="980" mass="107680">MANDLENGNADKETDAFANQPDEGEYGNLIRYISQYRDGRRASTVGSEAPKKKHWWQRAAKGAGGEGFETPEEWLNTDMKQGLSSHEVEQRRKKTGWNELTTEKENMFLKFLSYFTGPILYVMELAVLLAAGLRDWIDFGVIIGILMLNAVVGWYQEKQAADVVASLKGDIAMRSTVVRDGQEQEIKARELVPGDIIIVEDGQVVPADARIICAYDDPAGYETYLKELQSRLHDTPEEKDDEDEVGGEKHGSGYALLAIDQSAMTGESLAVDKYVADVIYYTTGCKRGKAYAIVTHSAKMSFVGRTASLVSGAQDQGHFKAIMNSIGTTLLVLVVGWILISWIGGFFHHLKLATPEHSQNVLLRYALVLLIVGVPVGLPVVTTTTLAVGAAYLAEEKAIVQKLTAIESLAGVDVLCSDKTGTLTANQLSIREPFVAEGVDVNWMMAVAALASSHNVKSLDPIDKVTILTLKRYPKAKEILAQGWRTIKFTPFDPVSKRITAIVEKDGVTYTCAKGAPKAILNLSACSKEDADMYKAKTTEFARRGFRSLGVAVKEGDKEWQLLGMLPMFDPPREDTASTIAEAQVLGLAVKMLTGDAIAIAKETCKMLALGTKVYNSDKLIHGGLSGTTQHDLVEKADGFAEVFPEHKYQVVEMLQQRGHLTAMTGDGVNDAPSLKKSDCGIAVEGATEAAQAAADIVFLAPGLSTIVTAIKIARQIFQRMKAYIQYRIALCLHLEVYLVTSMVIINETIQVDLIVFLALFADLATIAVAYDNAHFEQRPVEWQLPKIWIISIVLGVLLALATWVVRGTMFLPNGGIIENFGSIQGILFLEISLTENWLIFVTRGGNTWPSWQLVGAIFGVDVLSTVFCVFGWLDGGWGEPSNPATHNRLLSHRNTSIVTVIVVWAYSIGVVIVIAIVYYLLNKWSWLDNLGRAKRSRADTQMENILMHLSKVAVQHEQDEHGNSRWHLAPRATEAEEDD</sequence>
<keyword evidence="10" id="KW-0375">Hydrogen ion transport</keyword>
<feature type="transmembrane region" description="Helical" evidence="10">
    <location>
        <begin position="362"/>
        <end position="393"/>
    </location>
</feature>
<dbReference type="PRINTS" id="PR00119">
    <property type="entry name" value="CATATPASE"/>
</dbReference>
<evidence type="ECO:0000256" key="6">
    <source>
        <dbReference type="ARBA" id="ARBA00022840"/>
    </source>
</evidence>
<dbReference type="InterPro" id="IPR036412">
    <property type="entry name" value="HAD-like_sf"/>
</dbReference>
<dbReference type="Gene3D" id="3.40.1110.10">
    <property type="entry name" value="Calcium-transporting ATPase, cytoplasmic domain N"/>
    <property type="match status" value="1"/>
</dbReference>
<name>A0A2T3ATU5_AMORE</name>
<dbReference type="RefSeq" id="XP_024718051.1">
    <property type="nucleotide sequence ID" value="XM_024862993.1"/>
</dbReference>
<dbReference type="Pfam" id="PF00702">
    <property type="entry name" value="Hydrolase"/>
    <property type="match status" value="1"/>
</dbReference>
<dbReference type="InterPro" id="IPR023214">
    <property type="entry name" value="HAD_sf"/>
</dbReference>
<dbReference type="InterPro" id="IPR023299">
    <property type="entry name" value="ATPase_P-typ_cyto_dom_N"/>
</dbReference>
<dbReference type="SUPFAM" id="SSF81665">
    <property type="entry name" value="Calcium ATPase, transmembrane domain M"/>
    <property type="match status" value="1"/>
</dbReference>
<feature type="transmembrane region" description="Helical" evidence="10">
    <location>
        <begin position="111"/>
        <end position="130"/>
    </location>
</feature>
<dbReference type="InterPro" id="IPR018303">
    <property type="entry name" value="ATPase_P-typ_P_site"/>
</dbReference>
<dbReference type="GO" id="GO:0120029">
    <property type="term" value="P:proton export across plasma membrane"/>
    <property type="evidence" value="ECO:0007669"/>
    <property type="project" value="UniProtKB-UniRule"/>
</dbReference>
<accession>A0A2T3ATU5</accession>
<keyword evidence="7 10" id="KW-1278">Translocase</keyword>
<feature type="transmembrane region" description="Helical" evidence="10">
    <location>
        <begin position="752"/>
        <end position="771"/>
    </location>
</feature>
<dbReference type="Gene3D" id="3.40.50.1000">
    <property type="entry name" value="HAD superfamily/HAD-like"/>
    <property type="match status" value="1"/>
</dbReference>
<keyword evidence="10" id="KW-0406">Ion transport</keyword>
<keyword evidence="9 10" id="KW-0472">Membrane</keyword>
<feature type="transmembrane region" description="Helical" evidence="10">
    <location>
        <begin position="824"/>
        <end position="842"/>
    </location>
</feature>
<evidence type="ECO:0000256" key="9">
    <source>
        <dbReference type="ARBA" id="ARBA00023136"/>
    </source>
</evidence>
<dbReference type="STRING" id="857342.A0A2T3ATU5"/>
<dbReference type="SUPFAM" id="SSF81653">
    <property type="entry name" value="Calcium ATPase, transduction domain A"/>
    <property type="match status" value="2"/>
</dbReference>
<proteinExistence type="inferred from homology"/>
<dbReference type="GO" id="GO:0005524">
    <property type="term" value="F:ATP binding"/>
    <property type="evidence" value="ECO:0007669"/>
    <property type="project" value="UniProtKB-UniRule"/>
</dbReference>
<keyword evidence="10" id="KW-0813">Transport</keyword>
<dbReference type="GO" id="GO:0016887">
    <property type="term" value="F:ATP hydrolysis activity"/>
    <property type="evidence" value="ECO:0007669"/>
    <property type="project" value="InterPro"/>
</dbReference>
<gene>
    <name evidence="13" type="ORF">M430DRAFT_146179</name>
</gene>
<keyword evidence="10" id="KW-0460">Magnesium</keyword>
<dbReference type="EC" id="7.1.2.1" evidence="10"/>
<dbReference type="FunFam" id="3.40.1110.10:FF:000005">
    <property type="entry name" value="Plasma membrane ATPase"/>
    <property type="match status" value="1"/>
</dbReference>
<evidence type="ECO:0000256" key="5">
    <source>
        <dbReference type="ARBA" id="ARBA00022741"/>
    </source>
</evidence>
<comment type="subcellular location">
    <subcellularLocation>
        <location evidence="10">Cell membrane</location>
        <topology evidence="10">Multi-pass membrane protein</topology>
    </subcellularLocation>
    <subcellularLocation>
        <location evidence="2">Membrane</location>
        <topology evidence="2">Multi-pass membrane protein</topology>
    </subcellularLocation>
</comment>
<dbReference type="AlphaFoldDB" id="A0A2T3ATU5"/>
<dbReference type="GO" id="GO:0005886">
    <property type="term" value="C:plasma membrane"/>
    <property type="evidence" value="ECO:0007669"/>
    <property type="project" value="UniProtKB-SubCell"/>
</dbReference>
<dbReference type="PRINTS" id="PR00120">
    <property type="entry name" value="HATPASE"/>
</dbReference>
<dbReference type="OrthoDB" id="116380at2759"/>
<dbReference type="Gene3D" id="2.70.150.10">
    <property type="entry name" value="Calcium-transporting ATPase, cytoplasmic transduction domain A"/>
    <property type="match status" value="1"/>
</dbReference>
<dbReference type="Pfam" id="PF00122">
    <property type="entry name" value="E1-E2_ATPase"/>
    <property type="match status" value="2"/>
</dbReference>
<evidence type="ECO:0000256" key="3">
    <source>
        <dbReference type="ARBA" id="ARBA00008804"/>
    </source>
</evidence>
<dbReference type="SUPFAM" id="SSF56784">
    <property type="entry name" value="HAD-like"/>
    <property type="match status" value="1"/>
</dbReference>
<evidence type="ECO:0000313" key="13">
    <source>
        <dbReference type="EMBL" id="PSS10872.1"/>
    </source>
</evidence>
<reference evidence="13 14" key="1">
    <citation type="journal article" date="2018" name="New Phytol.">
        <title>Comparative genomics and transcriptomics depict ericoid mycorrhizal fungi as versatile saprotrophs and plant mutualists.</title>
        <authorList>
            <person name="Martino E."/>
            <person name="Morin E."/>
            <person name="Grelet G.A."/>
            <person name="Kuo A."/>
            <person name="Kohler A."/>
            <person name="Daghino S."/>
            <person name="Barry K.W."/>
            <person name="Cichocki N."/>
            <person name="Clum A."/>
            <person name="Dockter R.B."/>
            <person name="Hainaut M."/>
            <person name="Kuo R.C."/>
            <person name="LaButti K."/>
            <person name="Lindahl B.D."/>
            <person name="Lindquist E.A."/>
            <person name="Lipzen A."/>
            <person name="Khouja H.R."/>
            <person name="Magnuson J."/>
            <person name="Murat C."/>
            <person name="Ohm R.A."/>
            <person name="Singer S.W."/>
            <person name="Spatafora J.W."/>
            <person name="Wang M."/>
            <person name="Veneault-Fourrey C."/>
            <person name="Henrissat B."/>
            <person name="Grigoriev I.V."/>
            <person name="Martin F.M."/>
            <person name="Perotto S."/>
        </authorList>
    </citation>
    <scope>NUCLEOTIDE SEQUENCE [LARGE SCALE GENOMIC DNA]</scope>
    <source>
        <strain evidence="13 14">ATCC 22711</strain>
    </source>
</reference>
<protein>
    <recommendedName>
        <fullName evidence="10">Plasma membrane ATPase</fullName>
        <ecNumber evidence="10">7.1.2.1</ecNumber>
    </recommendedName>
</protein>
<evidence type="ECO:0000256" key="2">
    <source>
        <dbReference type="ARBA" id="ARBA00004141"/>
    </source>
</evidence>
<dbReference type="Proteomes" id="UP000241818">
    <property type="component" value="Unassembled WGS sequence"/>
</dbReference>
<dbReference type="FunFam" id="3.40.50.1000:FF:000008">
    <property type="entry name" value="Plasma membrane ATPase"/>
    <property type="match status" value="1"/>
</dbReference>
<dbReference type="InterPro" id="IPR006534">
    <property type="entry name" value="P-type_ATPase_IIIA"/>
</dbReference>
<keyword evidence="8 10" id="KW-1133">Transmembrane helix</keyword>
<evidence type="ECO:0000259" key="12">
    <source>
        <dbReference type="SMART" id="SM00831"/>
    </source>
</evidence>
<keyword evidence="4 10" id="KW-0812">Transmembrane</keyword>
<dbReference type="InterPro" id="IPR023298">
    <property type="entry name" value="ATPase_P-typ_TM_dom_sf"/>
</dbReference>
<dbReference type="GO" id="GO:0008553">
    <property type="term" value="F:P-type proton-exporting transporter activity"/>
    <property type="evidence" value="ECO:0007669"/>
    <property type="project" value="UniProtKB-UniRule"/>
</dbReference>
<evidence type="ECO:0000256" key="7">
    <source>
        <dbReference type="ARBA" id="ARBA00022967"/>
    </source>
</evidence>
<evidence type="ECO:0000256" key="8">
    <source>
        <dbReference type="ARBA" id="ARBA00022989"/>
    </source>
</evidence>
<dbReference type="PROSITE" id="PS00154">
    <property type="entry name" value="ATPASE_E1_E2"/>
    <property type="match status" value="1"/>
</dbReference>
<organism evidence="13 14">
    <name type="scientific">Amorphotheca resinae ATCC 22711</name>
    <dbReference type="NCBI Taxonomy" id="857342"/>
    <lineage>
        <taxon>Eukaryota</taxon>
        <taxon>Fungi</taxon>
        <taxon>Dikarya</taxon>
        <taxon>Ascomycota</taxon>
        <taxon>Pezizomycotina</taxon>
        <taxon>Leotiomycetes</taxon>
        <taxon>Helotiales</taxon>
        <taxon>Amorphothecaceae</taxon>
        <taxon>Amorphotheca</taxon>
    </lineage>
</organism>
<dbReference type="SFLD" id="SFLDS00003">
    <property type="entry name" value="Haloacid_Dehalogenase"/>
    <property type="match status" value="1"/>
</dbReference>